<name>A0A951UNY2_9CYAN</name>
<accession>A0A951UNY2</accession>
<evidence type="ECO:0000313" key="1">
    <source>
        <dbReference type="EMBL" id="MBW4660274.1"/>
    </source>
</evidence>
<gene>
    <name evidence="1" type="ORF">KME15_16485</name>
</gene>
<protein>
    <submittedName>
        <fullName evidence="1">Uncharacterized protein</fullName>
    </submittedName>
</protein>
<evidence type="ECO:0000313" key="2">
    <source>
        <dbReference type="Proteomes" id="UP000757435"/>
    </source>
</evidence>
<organism evidence="1 2">
    <name type="scientific">Drouetiella hepatica Uher 2000/2452</name>
    <dbReference type="NCBI Taxonomy" id="904376"/>
    <lineage>
        <taxon>Bacteria</taxon>
        <taxon>Bacillati</taxon>
        <taxon>Cyanobacteriota</taxon>
        <taxon>Cyanophyceae</taxon>
        <taxon>Oculatellales</taxon>
        <taxon>Oculatellaceae</taxon>
        <taxon>Drouetiella</taxon>
    </lineage>
</organism>
<comment type="caution">
    <text evidence="1">The sequence shown here is derived from an EMBL/GenBank/DDBJ whole genome shotgun (WGS) entry which is preliminary data.</text>
</comment>
<proteinExistence type="predicted"/>
<reference evidence="1" key="2">
    <citation type="journal article" date="2022" name="Microbiol. Resour. Announc.">
        <title>Metagenome Sequencing to Explore Phylogenomics of Terrestrial Cyanobacteria.</title>
        <authorList>
            <person name="Ward R.D."/>
            <person name="Stajich J.E."/>
            <person name="Johansen J.R."/>
            <person name="Huntemann M."/>
            <person name="Clum A."/>
            <person name="Foster B."/>
            <person name="Foster B."/>
            <person name="Roux S."/>
            <person name="Palaniappan K."/>
            <person name="Varghese N."/>
            <person name="Mukherjee S."/>
            <person name="Reddy T.B.K."/>
            <person name="Daum C."/>
            <person name="Copeland A."/>
            <person name="Chen I.A."/>
            <person name="Ivanova N.N."/>
            <person name="Kyrpides N.C."/>
            <person name="Shapiro N."/>
            <person name="Eloe-Fadrosh E.A."/>
            <person name="Pietrasiak N."/>
        </authorList>
    </citation>
    <scope>NUCLEOTIDE SEQUENCE</scope>
    <source>
        <strain evidence="1">UHER 2000/2452</strain>
    </source>
</reference>
<dbReference type="EMBL" id="JAHHHD010000019">
    <property type="protein sequence ID" value="MBW4660274.1"/>
    <property type="molecule type" value="Genomic_DNA"/>
</dbReference>
<dbReference type="Proteomes" id="UP000757435">
    <property type="component" value="Unassembled WGS sequence"/>
</dbReference>
<reference evidence="1" key="1">
    <citation type="submission" date="2021-05" db="EMBL/GenBank/DDBJ databases">
        <authorList>
            <person name="Pietrasiak N."/>
            <person name="Ward R."/>
            <person name="Stajich J.E."/>
            <person name="Kurbessoian T."/>
        </authorList>
    </citation>
    <scope>NUCLEOTIDE SEQUENCE</scope>
    <source>
        <strain evidence="1">UHER 2000/2452</strain>
    </source>
</reference>
<dbReference type="AlphaFoldDB" id="A0A951UNY2"/>
<sequence length="55" mass="6097">MEQNQNKHRLIEAGVKKAVALALERHRRLGESIAVWKDGQVVIVPPEEIPSNPGS</sequence>